<dbReference type="GO" id="GO:0051015">
    <property type="term" value="F:actin filament binding"/>
    <property type="evidence" value="ECO:0007669"/>
    <property type="project" value="EnsemblFungi"/>
</dbReference>
<proteinExistence type="inferred from homology"/>
<organism evidence="3 4">
    <name type="scientific">Hesseltinella vesiculosa</name>
    <dbReference type="NCBI Taxonomy" id="101127"/>
    <lineage>
        <taxon>Eukaryota</taxon>
        <taxon>Fungi</taxon>
        <taxon>Fungi incertae sedis</taxon>
        <taxon>Mucoromycota</taxon>
        <taxon>Mucoromycotina</taxon>
        <taxon>Mucoromycetes</taxon>
        <taxon>Mucorales</taxon>
        <taxon>Cunninghamellaceae</taxon>
        <taxon>Hesseltinella</taxon>
    </lineage>
</organism>
<dbReference type="InterPro" id="IPR036872">
    <property type="entry name" value="CH_dom_sf"/>
</dbReference>
<protein>
    <recommendedName>
        <fullName evidence="2">Calponin-homology (CH) domain-containing protein</fullName>
    </recommendedName>
</protein>
<dbReference type="PANTHER" id="PTHR47385:SF14">
    <property type="entry name" value="TRANSGELIN"/>
    <property type="match status" value="1"/>
</dbReference>
<evidence type="ECO:0000256" key="1">
    <source>
        <dbReference type="ARBA" id="ARBA00009631"/>
    </source>
</evidence>
<dbReference type="Pfam" id="PF00307">
    <property type="entry name" value="CH"/>
    <property type="match status" value="1"/>
</dbReference>
<dbReference type="SMART" id="SM00033">
    <property type="entry name" value="CH"/>
    <property type="match status" value="1"/>
</dbReference>
<dbReference type="PROSITE" id="PS50021">
    <property type="entry name" value="CH"/>
    <property type="match status" value="1"/>
</dbReference>
<dbReference type="OrthoDB" id="21595at2759"/>
<accession>A0A1X2GX78</accession>
<dbReference type="STRING" id="101127.A0A1X2GX78"/>
<evidence type="ECO:0000259" key="2">
    <source>
        <dbReference type="PROSITE" id="PS50021"/>
    </source>
</evidence>
<dbReference type="AlphaFoldDB" id="A0A1X2GX78"/>
<comment type="caution">
    <text evidence="3">The sequence shown here is derived from an EMBL/GenBank/DDBJ whole genome shotgun (WGS) entry which is preliminary data.</text>
</comment>
<dbReference type="PRINTS" id="PR00888">
    <property type="entry name" value="SM22CALPONIN"/>
</dbReference>
<name>A0A1X2GX78_9FUNG</name>
<dbReference type="InterPro" id="IPR050606">
    <property type="entry name" value="Calponin-like"/>
</dbReference>
<dbReference type="GO" id="GO:0051764">
    <property type="term" value="P:actin crosslink formation"/>
    <property type="evidence" value="ECO:0007669"/>
    <property type="project" value="EnsemblFungi"/>
</dbReference>
<evidence type="ECO:0000313" key="4">
    <source>
        <dbReference type="Proteomes" id="UP000242146"/>
    </source>
</evidence>
<dbReference type="InterPro" id="IPR003096">
    <property type="entry name" value="SM22_calponin"/>
</dbReference>
<dbReference type="InterPro" id="IPR001715">
    <property type="entry name" value="CH_dom"/>
</dbReference>
<comment type="similarity">
    <text evidence="1">Belongs to the calponin family.</text>
</comment>
<dbReference type="GO" id="GO:0030674">
    <property type="term" value="F:protein-macromolecule adaptor activity"/>
    <property type="evidence" value="ECO:0007669"/>
    <property type="project" value="EnsemblFungi"/>
</dbReference>
<evidence type="ECO:0000313" key="3">
    <source>
        <dbReference type="EMBL" id="ORX62687.1"/>
    </source>
</evidence>
<reference evidence="3 4" key="1">
    <citation type="submission" date="2016-07" db="EMBL/GenBank/DDBJ databases">
        <title>Pervasive Adenine N6-methylation of Active Genes in Fungi.</title>
        <authorList>
            <consortium name="DOE Joint Genome Institute"/>
            <person name="Mondo S.J."/>
            <person name="Dannebaum R.O."/>
            <person name="Kuo R.C."/>
            <person name="Labutti K."/>
            <person name="Haridas S."/>
            <person name="Kuo A."/>
            <person name="Salamov A."/>
            <person name="Ahrendt S.R."/>
            <person name="Lipzen A."/>
            <person name="Sullivan W."/>
            <person name="Andreopoulos W.B."/>
            <person name="Clum A."/>
            <person name="Lindquist E."/>
            <person name="Daum C."/>
            <person name="Ramamoorthy G.K."/>
            <person name="Gryganskyi A."/>
            <person name="Culley D."/>
            <person name="Magnuson J.K."/>
            <person name="James T.Y."/>
            <person name="O'Malley M.A."/>
            <person name="Stajich J.E."/>
            <person name="Spatafora J.W."/>
            <person name="Visel A."/>
            <person name="Grigoriev I.V."/>
        </authorList>
    </citation>
    <scope>NUCLEOTIDE SEQUENCE [LARGE SCALE GENOMIC DNA]</scope>
    <source>
        <strain evidence="3 4">NRRL 3301</strain>
    </source>
</reference>
<dbReference type="SUPFAM" id="SSF47576">
    <property type="entry name" value="Calponin-homology domain, CH-domain"/>
    <property type="match status" value="1"/>
</dbReference>
<dbReference type="Gene3D" id="1.10.418.10">
    <property type="entry name" value="Calponin-like domain"/>
    <property type="match status" value="1"/>
</dbReference>
<dbReference type="GO" id="GO:0030479">
    <property type="term" value="C:actin cortical patch"/>
    <property type="evidence" value="ECO:0007669"/>
    <property type="project" value="EnsemblFungi"/>
</dbReference>
<dbReference type="EMBL" id="MCGT01000001">
    <property type="protein sequence ID" value="ORX62687.1"/>
    <property type="molecule type" value="Genomic_DNA"/>
</dbReference>
<dbReference type="InterPro" id="IPR000557">
    <property type="entry name" value="Calponin_repeat"/>
</dbReference>
<gene>
    <name evidence="3" type="ORF">DM01DRAFT_1297413</name>
</gene>
<dbReference type="GO" id="GO:0000281">
    <property type="term" value="P:mitotic cytokinesis"/>
    <property type="evidence" value="ECO:0007669"/>
    <property type="project" value="EnsemblFungi"/>
</dbReference>
<dbReference type="PROSITE" id="PS51122">
    <property type="entry name" value="CALPONIN_2"/>
    <property type="match status" value="1"/>
</dbReference>
<dbReference type="Pfam" id="PF00402">
    <property type="entry name" value="Calponin"/>
    <property type="match status" value="1"/>
</dbReference>
<sequence length="197" mass="22282">MEEEEPALYGLDKEIQERMNAKYSVEREQEARQWIEDLLQEPFPSDDFAESLKDGVILCKVIDKLAPGRVKFKKSRMPFIQMENISTFLAGAEALGVPKHDLFQTVDLFEQKNMMQVVDAIHSLSRFGYKAGMCSKYLGPKLADKQASTLTKEKLRAADAAINTYQYGYNKGSTQSGMSSFGAQREIVGKDPYAQYK</sequence>
<dbReference type="PANTHER" id="PTHR47385">
    <property type="entry name" value="CALPONIN"/>
    <property type="match status" value="1"/>
</dbReference>
<dbReference type="Proteomes" id="UP000242146">
    <property type="component" value="Unassembled WGS sequence"/>
</dbReference>
<keyword evidence="4" id="KW-1185">Reference proteome</keyword>
<feature type="domain" description="Calponin-homology (CH)" evidence="2">
    <location>
        <begin position="25"/>
        <end position="128"/>
    </location>
</feature>